<dbReference type="AlphaFoldDB" id="C0QTW8"/>
<dbReference type="InterPro" id="IPR001757">
    <property type="entry name" value="P_typ_ATPase"/>
</dbReference>
<dbReference type="InterPro" id="IPR059000">
    <property type="entry name" value="ATPase_P-type_domA"/>
</dbReference>
<feature type="transmembrane region" description="Helical" evidence="10">
    <location>
        <begin position="70"/>
        <end position="89"/>
    </location>
</feature>
<dbReference type="Pfam" id="PF00702">
    <property type="entry name" value="Hydrolase"/>
    <property type="match status" value="1"/>
</dbReference>
<dbReference type="SUPFAM" id="SSF56784">
    <property type="entry name" value="HAD-like"/>
    <property type="match status" value="1"/>
</dbReference>
<evidence type="ECO:0000313" key="12">
    <source>
        <dbReference type="EMBL" id="ACO04007.1"/>
    </source>
</evidence>
<dbReference type="Gene3D" id="2.70.150.10">
    <property type="entry name" value="Calcium-transporting ATPase, cytoplasmic transduction domain A"/>
    <property type="match status" value="1"/>
</dbReference>
<keyword evidence="3 10" id="KW-0812">Transmembrane</keyword>
<dbReference type="GO" id="GO:0005886">
    <property type="term" value="C:plasma membrane"/>
    <property type="evidence" value="ECO:0007669"/>
    <property type="project" value="UniProtKB-SubCell"/>
</dbReference>
<dbReference type="InterPro" id="IPR023214">
    <property type="entry name" value="HAD_sf"/>
</dbReference>
<protein>
    <submittedName>
        <fullName evidence="12">Copper-translocating P-type ATPase</fullName>
        <ecNumber evidence="12">3.6.3.4</ecNumber>
    </submittedName>
</protein>
<dbReference type="PANTHER" id="PTHR43520">
    <property type="entry name" value="ATP7, ISOFORM B"/>
    <property type="match status" value="1"/>
</dbReference>
<dbReference type="NCBIfam" id="TIGR01512">
    <property type="entry name" value="ATPase-IB2_Cd"/>
    <property type="match status" value="1"/>
</dbReference>
<feature type="transmembrane region" description="Helical" evidence="10">
    <location>
        <begin position="6"/>
        <end position="29"/>
    </location>
</feature>
<dbReference type="InterPro" id="IPR023298">
    <property type="entry name" value="ATPase_P-typ_TM_dom_sf"/>
</dbReference>
<dbReference type="NCBIfam" id="TIGR01494">
    <property type="entry name" value="ATPase_P-type"/>
    <property type="match status" value="1"/>
</dbReference>
<dbReference type="Gene3D" id="3.40.1110.10">
    <property type="entry name" value="Calcium-transporting ATPase, cytoplasmic domain N"/>
    <property type="match status" value="1"/>
</dbReference>
<dbReference type="PANTHER" id="PTHR43520:SF8">
    <property type="entry name" value="P-TYPE CU(+) TRANSPORTER"/>
    <property type="match status" value="1"/>
</dbReference>
<dbReference type="STRING" id="123214.PERMA_0340"/>
<dbReference type="PRINTS" id="PR00943">
    <property type="entry name" value="CUATPASE"/>
</dbReference>
<keyword evidence="4 10" id="KW-0479">Metal-binding</keyword>
<feature type="transmembrane region" description="Helical" evidence="10">
    <location>
        <begin position="251"/>
        <end position="281"/>
    </location>
</feature>
<evidence type="ECO:0000259" key="11">
    <source>
        <dbReference type="Pfam" id="PF00122"/>
    </source>
</evidence>
<evidence type="ECO:0000256" key="6">
    <source>
        <dbReference type="ARBA" id="ARBA00022840"/>
    </source>
</evidence>
<dbReference type="GO" id="GO:0043682">
    <property type="term" value="F:P-type divalent copper transporter activity"/>
    <property type="evidence" value="ECO:0007669"/>
    <property type="project" value="TreeGrafter"/>
</dbReference>
<accession>C0QTW8</accession>
<dbReference type="SUPFAM" id="SSF81653">
    <property type="entry name" value="Calcium ATPase, transduction domain A"/>
    <property type="match status" value="1"/>
</dbReference>
<dbReference type="GO" id="GO:0005524">
    <property type="term" value="F:ATP binding"/>
    <property type="evidence" value="ECO:0007669"/>
    <property type="project" value="UniProtKB-UniRule"/>
</dbReference>
<keyword evidence="5 10" id="KW-0547">Nucleotide-binding</keyword>
<dbReference type="PaxDb" id="123214-PERMA_0340"/>
<feature type="transmembrane region" description="Helical" evidence="10">
    <location>
        <begin position="223"/>
        <end position="245"/>
    </location>
</feature>
<dbReference type="Proteomes" id="UP000001366">
    <property type="component" value="Chromosome"/>
</dbReference>
<proteinExistence type="inferred from homology"/>
<dbReference type="EMBL" id="CP001230">
    <property type="protein sequence ID" value="ACO04007.1"/>
    <property type="molecule type" value="Genomic_DNA"/>
</dbReference>
<keyword evidence="10" id="KW-1003">Cell membrane</keyword>
<feature type="transmembrane region" description="Helical" evidence="10">
    <location>
        <begin position="579"/>
        <end position="598"/>
    </location>
</feature>
<keyword evidence="6 10" id="KW-0067">ATP-binding</keyword>
<dbReference type="Gene3D" id="3.40.50.1000">
    <property type="entry name" value="HAD superfamily/HAD-like"/>
    <property type="match status" value="1"/>
</dbReference>
<feature type="transmembrane region" description="Helical" evidence="10">
    <location>
        <begin position="552"/>
        <end position="573"/>
    </location>
</feature>
<evidence type="ECO:0000256" key="8">
    <source>
        <dbReference type="ARBA" id="ARBA00022989"/>
    </source>
</evidence>
<dbReference type="GO" id="GO:0055070">
    <property type="term" value="P:copper ion homeostasis"/>
    <property type="evidence" value="ECO:0007669"/>
    <property type="project" value="TreeGrafter"/>
</dbReference>
<dbReference type="SUPFAM" id="SSF81665">
    <property type="entry name" value="Calcium ATPase, transmembrane domain M"/>
    <property type="match status" value="1"/>
</dbReference>
<gene>
    <name evidence="12" type="ordered locus">PERMA_0340</name>
</gene>
<dbReference type="RefSeq" id="WP_012676245.1">
    <property type="nucleotide sequence ID" value="NC_012440.1"/>
</dbReference>
<evidence type="ECO:0000256" key="5">
    <source>
        <dbReference type="ARBA" id="ARBA00022741"/>
    </source>
</evidence>
<dbReference type="SFLD" id="SFLDG00002">
    <property type="entry name" value="C1.7:_P-type_atpase_like"/>
    <property type="match status" value="1"/>
</dbReference>
<reference evidence="12 13" key="1">
    <citation type="journal article" date="2009" name="J. Bacteriol.">
        <title>Complete and draft genome sequences of six members of the Aquificales.</title>
        <authorList>
            <person name="Reysenbach A.L."/>
            <person name="Hamamura N."/>
            <person name="Podar M."/>
            <person name="Griffiths E."/>
            <person name="Ferreira S."/>
            <person name="Hochstein R."/>
            <person name="Heidelberg J."/>
            <person name="Johnson J."/>
            <person name="Mead D."/>
            <person name="Pohorille A."/>
            <person name="Sarmiento M."/>
            <person name="Schweighofer K."/>
            <person name="Seshadri R."/>
            <person name="Voytek M.A."/>
        </authorList>
    </citation>
    <scope>NUCLEOTIDE SEQUENCE [LARGE SCALE GENOMIC DNA]</scope>
    <source>
        <strain evidence="13">DSM 14350 / EX-H1</strain>
    </source>
</reference>
<dbReference type="InterPro" id="IPR027256">
    <property type="entry name" value="P-typ_ATPase_IB"/>
</dbReference>
<name>C0QTW8_PERMH</name>
<dbReference type="InterPro" id="IPR023299">
    <property type="entry name" value="ATPase_P-typ_cyto_dom_N"/>
</dbReference>
<feature type="domain" description="P-type ATPase A" evidence="11">
    <location>
        <begin position="107"/>
        <end position="206"/>
    </location>
</feature>
<organism evidence="12 13">
    <name type="scientific">Persephonella marina (strain DSM 14350 / EX-H1)</name>
    <dbReference type="NCBI Taxonomy" id="123214"/>
    <lineage>
        <taxon>Bacteria</taxon>
        <taxon>Pseudomonadati</taxon>
        <taxon>Aquificota</taxon>
        <taxon>Aquificia</taxon>
        <taxon>Aquificales</taxon>
        <taxon>Hydrogenothermaceae</taxon>
        <taxon>Persephonella</taxon>
    </lineage>
</organism>
<dbReference type="EC" id="3.6.3.4" evidence="12"/>
<comment type="similarity">
    <text evidence="2 10">Belongs to the cation transport ATPase (P-type) (TC 3.A.3) family. Type IB subfamily.</text>
</comment>
<dbReference type="InterPro" id="IPR036412">
    <property type="entry name" value="HAD-like_sf"/>
</dbReference>
<sequence length="607" mass="66245">MLTLDNLLILILASVVQFYAGWEFYSSAFSGIKNRIADMNLLIAIGTSAAYFYSVLVMFLPFLFPEDMRYLYFDGAAAIITFVLLGRYLEIRSRSKASEFMKKLLSLKPQMARIIVDRKELEIPAENVVVGDIVVVRPGEKIPVDGVVVEGECEVDQSMITGEPLPVLKKEGDTVIGGTVNRTGVIKVKALKTGRDTVLFQIIKLLSEAQGKKPPIGRLADRITAYFVPLVLIFSVVVFDLWYLIGNDIQLGFIASVSVLIIACPCALGLATPIAVVVSVGRGAKEGMLIKNPEIVETVGRVNIAVFDKTGTLTEGKPSVTDSKVYKQDFLGYISALLKNSNHPLSRAVYEYIGDTEGEVKDFQQVAGKGVKGVVNGKTVVVGNLRFLKESGVNTENISKGDQTVVYGAVDGEVVAEFYISDRLRDEAFYVVKKLKERGIKTVLLTGDSKKVAEKIGEELGIDTVYGELMPEEKYRIVEKLQNEGNVVMFVGDGINDAPSMGKADVGIAVSGATDIAREAGDILLLKNDLRLVIKGIKLSEETLKIIKQNLFWAYIYNMLGIPVAGGILYPFTGFLLKPVFAGIAMSFSSVSVVSNALRLQFKKLGE</sequence>
<keyword evidence="8 10" id="KW-1133">Transmembrane helix</keyword>
<dbReference type="eggNOG" id="COG2217">
    <property type="taxonomic scope" value="Bacteria"/>
</dbReference>
<keyword evidence="12" id="KW-0378">Hydrolase</keyword>
<dbReference type="NCBIfam" id="TIGR01525">
    <property type="entry name" value="ATPase-IB_hvy"/>
    <property type="match status" value="1"/>
</dbReference>
<dbReference type="InterPro" id="IPR044492">
    <property type="entry name" value="P_typ_ATPase_HD_dom"/>
</dbReference>
<dbReference type="Pfam" id="PF00122">
    <property type="entry name" value="E1-E2_ATPase"/>
    <property type="match status" value="1"/>
</dbReference>
<dbReference type="CDD" id="cd02094">
    <property type="entry name" value="P-type_ATPase_Cu-like"/>
    <property type="match status" value="1"/>
</dbReference>
<evidence type="ECO:0000256" key="7">
    <source>
        <dbReference type="ARBA" id="ARBA00022967"/>
    </source>
</evidence>
<evidence type="ECO:0000256" key="2">
    <source>
        <dbReference type="ARBA" id="ARBA00006024"/>
    </source>
</evidence>
<dbReference type="NCBIfam" id="TIGR01511">
    <property type="entry name" value="ATPase-IB1_Cu"/>
    <property type="match status" value="1"/>
</dbReference>
<dbReference type="OrthoDB" id="9779at2"/>
<dbReference type="PRINTS" id="PR00119">
    <property type="entry name" value="CATATPASE"/>
</dbReference>
<evidence type="ECO:0000256" key="4">
    <source>
        <dbReference type="ARBA" id="ARBA00022723"/>
    </source>
</evidence>
<dbReference type="SFLD" id="SFLDF00027">
    <property type="entry name" value="p-type_atpase"/>
    <property type="match status" value="1"/>
</dbReference>
<feature type="transmembrane region" description="Helical" evidence="10">
    <location>
        <begin position="41"/>
        <end position="64"/>
    </location>
</feature>
<evidence type="ECO:0000256" key="1">
    <source>
        <dbReference type="ARBA" id="ARBA00004127"/>
    </source>
</evidence>
<keyword evidence="13" id="KW-1185">Reference proteome</keyword>
<evidence type="ECO:0000256" key="9">
    <source>
        <dbReference type="ARBA" id="ARBA00023136"/>
    </source>
</evidence>
<dbReference type="HOGENOM" id="CLU_001771_11_2_0"/>
<keyword evidence="9 10" id="KW-0472">Membrane</keyword>
<dbReference type="PRINTS" id="PR00942">
    <property type="entry name" value="CUATPASEI"/>
</dbReference>
<dbReference type="GO" id="GO:0005507">
    <property type="term" value="F:copper ion binding"/>
    <property type="evidence" value="ECO:0007669"/>
    <property type="project" value="TreeGrafter"/>
</dbReference>
<dbReference type="InterPro" id="IPR008250">
    <property type="entry name" value="ATPase_P-typ_transduc_dom_A_sf"/>
</dbReference>
<dbReference type="PROSITE" id="PS00154">
    <property type="entry name" value="ATPASE_E1_E2"/>
    <property type="match status" value="1"/>
</dbReference>
<evidence type="ECO:0000256" key="10">
    <source>
        <dbReference type="RuleBase" id="RU362081"/>
    </source>
</evidence>
<dbReference type="FunFam" id="2.70.150.10:FF:000002">
    <property type="entry name" value="Copper-transporting ATPase 1, putative"/>
    <property type="match status" value="1"/>
</dbReference>
<keyword evidence="7" id="KW-1278">Translocase</keyword>
<comment type="subcellular location">
    <subcellularLocation>
        <location evidence="10">Cell membrane</location>
    </subcellularLocation>
    <subcellularLocation>
        <location evidence="1">Endomembrane system</location>
        <topology evidence="1">Multi-pass membrane protein</topology>
    </subcellularLocation>
</comment>
<dbReference type="KEGG" id="pmx:PERMA_0340"/>
<dbReference type="GO" id="GO:0012505">
    <property type="term" value="C:endomembrane system"/>
    <property type="evidence" value="ECO:0007669"/>
    <property type="project" value="UniProtKB-SubCell"/>
</dbReference>
<evidence type="ECO:0000313" key="13">
    <source>
        <dbReference type="Proteomes" id="UP000001366"/>
    </source>
</evidence>
<dbReference type="SFLD" id="SFLDS00003">
    <property type="entry name" value="Haloacid_Dehalogenase"/>
    <property type="match status" value="1"/>
</dbReference>
<dbReference type="InterPro" id="IPR018303">
    <property type="entry name" value="ATPase_P-typ_P_site"/>
</dbReference>
<dbReference type="GO" id="GO:0016887">
    <property type="term" value="F:ATP hydrolysis activity"/>
    <property type="evidence" value="ECO:0007669"/>
    <property type="project" value="InterPro"/>
</dbReference>
<evidence type="ECO:0000256" key="3">
    <source>
        <dbReference type="ARBA" id="ARBA00022692"/>
    </source>
</evidence>